<keyword evidence="1" id="KW-0472">Membrane</keyword>
<organism evidence="2 3">
    <name type="scientific">Duganella margarita</name>
    <dbReference type="NCBI Taxonomy" id="2692170"/>
    <lineage>
        <taxon>Bacteria</taxon>
        <taxon>Pseudomonadati</taxon>
        <taxon>Pseudomonadota</taxon>
        <taxon>Betaproteobacteria</taxon>
        <taxon>Burkholderiales</taxon>
        <taxon>Oxalobacteraceae</taxon>
        <taxon>Telluria group</taxon>
        <taxon>Duganella</taxon>
    </lineage>
</organism>
<name>A0ABW9WH53_9BURK</name>
<dbReference type="Proteomes" id="UP000466332">
    <property type="component" value="Unassembled WGS sequence"/>
</dbReference>
<keyword evidence="3" id="KW-1185">Reference proteome</keyword>
<gene>
    <name evidence="2" type="ORF">GTP55_13595</name>
</gene>
<sequence>MDALLRVIRPQSRSVVPLLALSILIASVGVWVAILGFRLHEKQASITERVALLRANSVEKPKIEPTKVELDELKQWALLQTERQFRWRPLFNAVEKSTSPDIELLEFQPDKANRKLLLRGEARDDSALLAFVDALAEQPALSHVHITHTKTRRRDRLVTVIFEVKANFLVGIF</sequence>
<proteinExistence type="predicted"/>
<accession>A0ABW9WH53</accession>
<keyword evidence="1" id="KW-0812">Transmembrane</keyword>
<protein>
    <recommendedName>
        <fullName evidence="4">Fimbrial assembly protein</fullName>
    </recommendedName>
</protein>
<evidence type="ECO:0000313" key="3">
    <source>
        <dbReference type="Proteomes" id="UP000466332"/>
    </source>
</evidence>
<dbReference type="RefSeq" id="WP_161045464.1">
    <property type="nucleotide sequence ID" value="NZ_WWCS01000007.1"/>
</dbReference>
<evidence type="ECO:0000256" key="1">
    <source>
        <dbReference type="SAM" id="Phobius"/>
    </source>
</evidence>
<keyword evidence="1" id="KW-1133">Transmembrane helix</keyword>
<evidence type="ECO:0008006" key="4">
    <source>
        <dbReference type="Google" id="ProtNLM"/>
    </source>
</evidence>
<feature type="transmembrane region" description="Helical" evidence="1">
    <location>
        <begin position="15"/>
        <end position="37"/>
    </location>
</feature>
<comment type="caution">
    <text evidence="2">The sequence shown here is derived from an EMBL/GenBank/DDBJ whole genome shotgun (WGS) entry which is preliminary data.</text>
</comment>
<dbReference type="EMBL" id="WWCS01000007">
    <property type="protein sequence ID" value="MYN40408.1"/>
    <property type="molecule type" value="Genomic_DNA"/>
</dbReference>
<reference evidence="2 3" key="1">
    <citation type="submission" date="2019-12" db="EMBL/GenBank/DDBJ databases">
        <title>Novel species isolated from a subtropical stream in China.</title>
        <authorList>
            <person name="Lu H."/>
        </authorList>
    </citation>
    <scope>NUCLEOTIDE SEQUENCE [LARGE SCALE GENOMIC DNA]</scope>
    <source>
        <strain evidence="2 3">FT109W</strain>
    </source>
</reference>
<evidence type="ECO:0000313" key="2">
    <source>
        <dbReference type="EMBL" id="MYN40408.1"/>
    </source>
</evidence>